<organism evidence="1">
    <name type="scientific">marine metagenome</name>
    <dbReference type="NCBI Taxonomy" id="408172"/>
    <lineage>
        <taxon>unclassified sequences</taxon>
        <taxon>metagenomes</taxon>
        <taxon>ecological metagenomes</taxon>
    </lineage>
</organism>
<dbReference type="AlphaFoldDB" id="A0A382R123"/>
<proteinExistence type="predicted"/>
<name>A0A382R123_9ZZZZ</name>
<accession>A0A382R123</accession>
<reference evidence="1" key="1">
    <citation type="submission" date="2018-05" db="EMBL/GenBank/DDBJ databases">
        <authorList>
            <person name="Lanie J.A."/>
            <person name="Ng W.-L."/>
            <person name="Kazmierczak K.M."/>
            <person name="Andrzejewski T.M."/>
            <person name="Davidsen T.M."/>
            <person name="Wayne K.J."/>
            <person name="Tettelin H."/>
            <person name="Glass J.I."/>
            <person name="Rusch D."/>
            <person name="Podicherti R."/>
            <person name="Tsui H.-C.T."/>
            <person name="Winkler M.E."/>
        </authorList>
    </citation>
    <scope>NUCLEOTIDE SEQUENCE</scope>
</reference>
<feature type="non-terminal residue" evidence="1">
    <location>
        <position position="70"/>
    </location>
</feature>
<gene>
    <name evidence="1" type="ORF">METZ01_LOCUS343145</name>
</gene>
<sequence>MKMLSINRSVLSGLAVASLIACASEPPRGLADAQPAATTVAMDFFHRPLPEIPLPNDIATRFDEDSPTHR</sequence>
<protein>
    <submittedName>
        <fullName evidence="1">Uncharacterized protein</fullName>
    </submittedName>
</protein>
<dbReference type="EMBL" id="UINC01117689">
    <property type="protein sequence ID" value="SVC90291.1"/>
    <property type="molecule type" value="Genomic_DNA"/>
</dbReference>
<evidence type="ECO:0000313" key="1">
    <source>
        <dbReference type="EMBL" id="SVC90291.1"/>
    </source>
</evidence>
<dbReference type="PROSITE" id="PS51257">
    <property type="entry name" value="PROKAR_LIPOPROTEIN"/>
    <property type="match status" value="1"/>
</dbReference>